<dbReference type="PANTHER" id="PTHR24321:SF8">
    <property type="entry name" value="ESTRADIOL 17-BETA-DEHYDROGENASE 8-RELATED"/>
    <property type="match status" value="1"/>
</dbReference>
<feature type="domain" description="Ketoreductase" evidence="5">
    <location>
        <begin position="7"/>
        <end position="179"/>
    </location>
</feature>
<dbReference type="GO" id="GO:0016491">
    <property type="term" value="F:oxidoreductase activity"/>
    <property type="evidence" value="ECO:0007669"/>
    <property type="project" value="UniProtKB-KW"/>
</dbReference>
<comment type="similarity">
    <text evidence="1">Belongs to the short-chain dehydrogenases/reductases (SDR) family.</text>
</comment>
<dbReference type="EMBL" id="JGVR01000034">
    <property type="protein sequence ID" value="KEZ16359.1"/>
    <property type="molecule type" value="Genomic_DNA"/>
</dbReference>
<dbReference type="FunFam" id="3.40.50.720:FF:000084">
    <property type="entry name" value="Short-chain dehydrogenase reductase"/>
    <property type="match status" value="1"/>
</dbReference>
<protein>
    <submittedName>
        <fullName evidence="6">2-keto-3-deoxy-L-fuconate dehydrogenase</fullName>
    </submittedName>
</protein>
<reference evidence="6 7" key="1">
    <citation type="submission" date="2014-03" db="EMBL/GenBank/DDBJ databases">
        <title>Genome sequence of Sphingobium yanoikuyae B1.</title>
        <authorList>
            <person name="Gan H.M."/>
            <person name="Gan H.Y."/>
            <person name="Savka M.A."/>
        </authorList>
    </citation>
    <scope>NUCLEOTIDE SEQUENCE [LARGE SCALE GENOMIC DNA]</scope>
    <source>
        <strain evidence="6 7">B1</strain>
    </source>
</reference>
<sequence>MPRLSGKIALVTGAAGGIGAAICVRFKAEGAHVVAMDRIAPDAGDEAWMCDLADDAGIAQGAADLLARLGPPDIIVHAGAATEQADIFASSPQAFNAIYDVNVGGAVRLVQAFAPAMQDAGRGNFVFISSINARMGAPSLAAYAASKGGLETFMKGFALDVAADGLRANCVAPASIDTAMLRASFDQQPDPAAALAANILRHPLGRLGTVEDVANLVLFLASDEAAWITGGVFPVDGGAGITRR</sequence>
<accession>A0A084EEG7</accession>
<evidence type="ECO:0000259" key="5">
    <source>
        <dbReference type="SMART" id="SM00822"/>
    </source>
</evidence>
<dbReference type="InterPro" id="IPR057326">
    <property type="entry name" value="KR_dom"/>
</dbReference>
<evidence type="ECO:0000256" key="2">
    <source>
        <dbReference type="ARBA" id="ARBA00023002"/>
    </source>
</evidence>
<keyword evidence="3" id="KW-0520">NAD</keyword>
<dbReference type="PROSITE" id="PS00061">
    <property type="entry name" value="ADH_SHORT"/>
    <property type="match status" value="1"/>
</dbReference>
<dbReference type="SMART" id="SM00822">
    <property type="entry name" value="PKS_KR"/>
    <property type="match status" value="1"/>
</dbReference>
<dbReference type="PATRIC" id="fig|13690.10.peg.4375"/>
<proteinExistence type="inferred from homology"/>
<dbReference type="CDD" id="cd05233">
    <property type="entry name" value="SDR_c"/>
    <property type="match status" value="1"/>
</dbReference>
<dbReference type="RefSeq" id="WP_037521945.1">
    <property type="nucleotide sequence ID" value="NZ_JGVR01000034.1"/>
</dbReference>
<dbReference type="eggNOG" id="COG1028">
    <property type="taxonomic scope" value="Bacteria"/>
</dbReference>
<keyword evidence="2" id="KW-0560">Oxidoreductase</keyword>
<evidence type="ECO:0000313" key="7">
    <source>
        <dbReference type="Proteomes" id="UP000028534"/>
    </source>
</evidence>
<evidence type="ECO:0000256" key="4">
    <source>
        <dbReference type="ARBA" id="ARBA00051383"/>
    </source>
</evidence>
<comment type="caution">
    <text evidence="6">The sequence shown here is derived from an EMBL/GenBank/DDBJ whole genome shotgun (WGS) entry which is preliminary data.</text>
</comment>
<dbReference type="Pfam" id="PF13561">
    <property type="entry name" value="adh_short_C2"/>
    <property type="match status" value="1"/>
</dbReference>
<name>A0A084EEG7_SPHYA</name>
<dbReference type="InterPro" id="IPR020904">
    <property type="entry name" value="Sc_DH/Rdtase_CS"/>
</dbReference>
<dbReference type="Proteomes" id="UP000028534">
    <property type="component" value="Unassembled WGS sequence"/>
</dbReference>
<dbReference type="SUPFAM" id="SSF51735">
    <property type="entry name" value="NAD(P)-binding Rossmann-fold domains"/>
    <property type="match status" value="1"/>
</dbReference>
<dbReference type="STRING" id="13690.AX777_21235"/>
<comment type="catalytic activity">
    <reaction evidence="4">
        <text>2,5-dichlorocyclohexa-2,5-dien-1,4-diol + NAD(+) = 2,5-dichlorohydroquinone + NADH + H(+)</text>
        <dbReference type="Rhea" id="RHEA:15741"/>
        <dbReference type="ChEBI" id="CHEBI:15378"/>
        <dbReference type="ChEBI" id="CHEBI:27545"/>
        <dbReference type="ChEBI" id="CHEBI:28975"/>
        <dbReference type="ChEBI" id="CHEBI:57540"/>
        <dbReference type="ChEBI" id="CHEBI:57945"/>
    </reaction>
</comment>
<evidence type="ECO:0000313" key="6">
    <source>
        <dbReference type="EMBL" id="KEZ16359.1"/>
    </source>
</evidence>
<dbReference type="PRINTS" id="PR00081">
    <property type="entry name" value="GDHRDH"/>
</dbReference>
<dbReference type="PANTHER" id="PTHR24321">
    <property type="entry name" value="DEHYDROGENASES, SHORT CHAIN"/>
    <property type="match status" value="1"/>
</dbReference>
<dbReference type="AlphaFoldDB" id="A0A084EEG7"/>
<gene>
    <name evidence="6" type="ORF">CP98_04253</name>
</gene>
<evidence type="ECO:0000256" key="3">
    <source>
        <dbReference type="ARBA" id="ARBA00023027"/>
    </source>
</evidence>
<dbReference type="InterPro" id="IPR036291">
    <property type="entry name" value="NAD(P)-bd_dom_sf"/>
</dbReference>
<dbReference type="InterPro" id="IPR002347">
    <property type="entry name" value="SDR_fam"/>
</dbReference>
<dbReference type="Gene3D" id="3.40.50.720">
    <property type="entry name" value="NAD(P)-binding Rossmann-like Domain"/>
    <property type="match status" value="1"/>
</dbReference>
<evidence type="ECO:0000256" key="1">
    <source>
        <dbReference type="ARBA" id="ARBA00006484"/>
    </source>
</evidence>
<organism evidence="6 7">
    <name type="scientific">Sphingobium yanoikuyae</name>
    <name type="common">Sphingomonas yanoikuyae</name>
    <dbReference type="NCBI Taxonomy" id="13690"/>
    <lineage>
        <taxon>Bacteria</taxon>
        <taxon>Pseudomonadati</taxon>
        <taxon>Pseudomonadota</taxon>
        <taxon>Alphaproteobacteria</taxon>
        <taxon>Sphingomonadales</taxon>
        <taxon>Sphingomonadaceae</taxon>
        <taxon>Sphingobium</taxon>
    </lineage>
</organism>